<keyword evidence="3" id="KW-1185">Reference proteome</keyword>
<accession>A0A366FSS1</accession>
<dbReference type="Pfam" id="PF00326">
    <property type="entry name" value="Peptidase_S9"/>
    <property type="match status" value="1"/>
</dbReference>
<feature type="domain" description="Peptidase S9 prolyl oligopeptidase catalytic" evidence="1">
    <location>
        <begin position="429"/>
        <end position="634"/>
    </location>
</feature>
<dbReference type="Gene3D" id="2.120.10.30">
    <property type="entry name" value="TolB, C-terminal domain"/>
    <property type="match status" value="1"/>
</dbReference>
<dbReference type="GO" id="GO:0008236">
    <property type="term" value="F:serine-type peptidase activity"/>
    <property type="evidence" value="ECO:0007669"/>
    <property type="project" value="InterPro"/>
</dbReference>
<dbReference type="OrthoDB" id="1094230at2"/>
<gene>
    <name evidence="2" type="ORF">DFR50_102109</name>
</gene>
<dbReference type="InterPro" id="IPR029058">
    <property type="entry name" value="AB_hydrolase_fold"/>
</dbReference>
<keyword evidence="2" id="KW-0378">Hydrolase</keyword>
<dbReference type="InterPro" id="IPR001375">
    <property type="entry name" value="Peptidase_S9_cat"/>
</dbReference>
<dbReference type="SUPFAM" id="SSF53474">
    <property type="entry name" value="alpha/beta-Hydrolases"/>
    <property type="match status" value="1"/>
</dbReference>
<dbReference type="InterPro" id="IPR050585">
    <property type="entry name" value="Xaa-Pro_dipeptidyl-ppase/CocE"/>
</dbReference>
<evidence type="ECO:0000313" key="3">
    <source>
        <dbReference type="Proteomes" id="UP000253529"/>
    </source>
</evidence>
<dbReference type="Proteomes" id="UP000253529">
    <property type="component" value="Unassembled WGS sequence"/>
</dbReference>
<dbReference type="AlphaFoldDB" id="A0A366FSS1"/>
<comment type="caution">
    <text evidence="2">The sequence shown here is derived from an EMBL/GenBank/DDBJ whole genome shotgun (WGS) entry which is preliminary data.</text>
</comment>
<evidence type="ECO:0000259" key="1">
    <source>
        <dbReference type="Pfam" id="PF00326"/>
    </source>
</evidence>
<name>A0A366FSS1_9HYPH</name>
<sequence>MATTPYGFWKSPITSDLVVADAVRFEQVALDGDGVYWSETQPQKQGRTFVYRAGGDGEPDRVTPDDANAFSVRTRVHEYGGGAFAVADGVVFFSNNKDQRLYRQAVGGPPTPITAAPTDGAADGLRYADGVVDRRRGRMVCVREDHSGAGEAIATLVAVDLSGATVPRVLVSGNDFYSSPRLNPDGNRLSWLTWRHPDMPWVSTEAWVGDVLPDGAIGQARKVAGGPNESVFQPEWSPDGDLYFVSDRGSGWWNLHRERDGAIEPLVTMDAEFGRPQWQFGASTYAFESADRLIACFVRDGGWTLARIDARSGRLEAIPTGFTDIAQLRAAPGRAVFIGGSPSEAPALVDLDLNAGTRRVLRRAFVVGEDLRRYVSIPEPIAFPTGGGETAHALYYPPFSPDSAAPAGETAPVLVKSHGGPTSAASSTLSLATQYWTSRGIGVLDVNYRGSTGYGRPYRLRLERQWGLVDVEDCIAGAGFLVASRNADPARLMITGGSAGGYTTLCALTREGDKTFSAGASHYGVSDLEALARDTHKFESRYLDWLIGPYPADKAIYADRSPINHADRLSAPVIFFQGSEDRVVPPNQTELMVAALEARGVPVGYFLFEGEQHGFRKADTIRRALDAELYFYAWLILRSGLRF</sequence>
<dbReference type="EMBL" id="QNRK01000002">
    <property type="protein sequence ID" value="RBP17617.1"/>
    <property type="molecule type" value="Genomic_DNA"/>
</dbReference>
<dbReference type="RefSeq" id="WP_113887573.1">
    <property type="nucleotide sequence ID" value="NZ_QNRK01000002.1"/>
</dbReference>
<protein>
    <submittedName>
        <fullName evidence="2">Dipeptidyl aminopeptidase/acylaminoacyl peptidase</fullName>
    </submittedName>
</protein>
<dbReference type="PANTHER" id="PTHR43056">
    <property type="entry name" value="PEPTIDASE S9 PROLYL OLIGOPEPTIDASE"/>
    <property type="match status" value="1"/>
</dbReference>
<organism evidence="2 3">
    <name type="scientific">Roseiarcus fermentans</name>
    <dbReference type="NCBI Taxonomy" id="1473586"/>
    <lineage>
        <taxon>Bacteria</taxon>
        <taxon>Pseudomonadati</taxon>
        <taxon>Pseudomonadota</taxon>
        <taxon>Alphaproteobacteria</taxon>
        <taxon>Hyphomicrobiales</taxon>
        <taxon>Roseiarcaceae</taxon>
        <taxon>Roseiarcus</taxon>
    </lineage>
</organism>
<dbReference type="SUPFAM" id="SSF69322">
    <property type="entry name" value="Tricorn protease domain 2"/>
    <property type="match status" value="1"/>
</dbReference>
<dbReference type="PANTHER" id="PTHR43056:SF5">
    <property type="entry name" value="PEPTIDASE S9 PROLYL OLIGOPEPTIDASE CATALYTIC DOMAIN-CONTAINING PROTEIN"/>
    <property type="match status" value="1"/>
</dbReference>
<dbReference type="InterPro" id="IPR011042">
    <property type="entry name" value="6-blade_b-propeller_TolB-like"/>
</dbReference>
<reference evidence="2 3" key="1">
    <citation type="submission" date="2018-06" db="EMBL/GenBank/DDBJ databases">
        <title>Genomic Encyclopedia of Type Strains, Phase IV (KMG-IV): sequencing the most valuable type-strain genomes for metagenomic binning, comparative biology and taxonomic classification.</title>
        <authorList>
            <person name="Goeker M."/>
        </authorList>
    </citation>
    <scope>NUCLEOTIDE SEQUENCE [LARGE SCALE GENOMIC DNA]</scope>
    <source>
        <strain evidence="2 3">DSM 24875</strain>
    </source>
</reference>
<dbReference type="GO" id="GO:0006508">
    <property type="term" value="P:proteolysis"/>
    <property type="evidence" value="ECO:0007669"/>
    <property type="project" value="InterPro"/>
</dbReference>
<dbReference type="Gene3D" id="3.40.50.1820">
    <property type="entry name" value="alpha/beta hydrolase"/>
    <property type="match status" value="1"/>
</dbReference>
<keyword evidence="2" id="KW-0031">Aminopeptidase</keyword>
<evidence type="ECO:0000313" key="2">
    <source>
        <dbReference type="EMBL" id="RBP17617.1"/>
    </source>
</evidence>
<keyword evidence="2" id="KW-0645">Protease</keyword>
<proteinExistence type="predicted"/>
<dbReference type="GO" id="GO:0004177">
    <property type="term" value="F:aminopeptidase activity"/>
    <property type="evidence" value="ECO:0007669"/>
    <property type="project" value="UniProtKB-KW"/>
</dbReference>